<dbReference type="SMART" id="SM01235">
    <property type="entry name" value="Haem_bd"/>
    <property type="match status" value="1"/>
</dbReference>
<evidence type="ECO:0000313" key="3">
    <source>
        <dbReference type="Proteomes" id="UP001595885"/>
    </source>
</evidence>
<evidence type="ECO:0000259" key="1">
    <source>
        <dbReference type="SMART" id="SM01235"/>
    </source>
</evidence>
<dbReference type="EMBL" id="JBHSGW010000004">
    <property type="protein sequence ID" value="MFC4739681.1"/>
    <property type="molecule type" value="Genomic_DNA"/>
</dbReference>
<feature type="domain" description="Haem-binding" evidence="1">
    <location>
        <begin position="9"/>
        <end position="144"/>
    </location>
</feature>
<dbReference type="Pfam" id="PF14376">
    <property type="entry name" value="Haem_bd"/>
    <property type="match status" value="1"/>
</dbReference>
<sequence>MKKILIALLVVLVVLQFFQIDKTNPETDINQDFLTIHNPPTEIASTMKAACYDCHSNKSVYPWYSNIQPIGWYLKDHIEDGKKHLNFSEFGTYTPKKQAHKLEECYELIEKGEMPLSSYTIIHKEAVLSEAQKTELVSYFKEIEKSIKE</sequence>
<evidence type="ECO:0000313" key="2">
    <source>
        <dbReference type="EMBL" id="MFC4739681.1"/>
    </source>
</evidence>
<name>A0ABV9P4Z2_9FLAO</name>
<protein>
    <submittedName>
        <fullName evidence="2">Heme-binding domain-containing protein</fullName>
    </submittedName>
</protein>
<dbReference type="RefSeq" id="WP_379739576.1">
    <property type="nucleotide sequence ID" value="NZ_JBHSGW010000004.1"/>
</dbReference>
<organism evidence="2 3">
    <name type="scientific">Flavobacterium ponti</name>
    <dbReference type="NCBI Taxonomy" id="665133"/>
    <lineage>
        <taxon>Bacteria</taxon>
        <taxon>Pseudomonadati</taxon>
        <taxon>Bacteroidota</taxon>
        <taxon>Flavobacteriia</taxon>
        <taxon>Flavobacteriales</taxon>
        <taxon>Flavobacteriaceae</taxon>
        <taxon>Flavobacterium</taxon>
    </lineage>
</organism>
<accession>A0ABV9P4Z2</accession>
<dbReference type="InterPro" id="IPR025992">
    <property type="entry name" value="Haem-bd"/>
</dbReference>
<proteinExistence type="predicted"/>
<keyword evidence="3" id="KW-1185">Reference proteome</keyword>
<dbReference type="Proteomes" id="UP001595885">
    <property type="component" value="Unassembled WGS sequence"/>
</dbReference>
<reference evidence="3" key="1">
    <citation type="journal article" date="2019" name="Int. J. Syst. Evol. Microbiol.">
        <title>The Global Catalogue of Microorganisms (GCM) 10K type strain sequencing project: providing services to taxonomists for standard genome sequencing and annotation.</title>
        <authorList>
            <consortium name="The Broad Institute Genomics Platform"/>
            <consortium name="The Broad Institute Genome Sequencing Center for Infectious Disease"/>
            <person name="Wu L."/>
            <person name="Ma J."/>
        </authorList>
    </citation>
    <scope>NUCLEOTIDE SEQUENCE [LARGE SCALE GENOMIC DNA]</scope>
    <source>
        <strain evidence="3">CCUG 50349</strain>
    </source>
</reference>
<gene>
    <name evidence="2" type="ORF">ACFO3U_06705</name>
</gene>
<comment type="caution">
    <text evidence="2">The sequence shown here is derived from an EMBL/GenBank/DDBJ whole genome shotgun (WGS) entry which is preliminary data.</text>
</comment>